<dbReference type="Pfam" id="PF12833">
    <property type="entry name" value="HTH_18"/>
    <property type="match status" value="1"/>
</dbReference>
<keyword evidence="3" id="KW-0804">Transcription</keyword>
<dbReference type="RefSeq" id="WP_190921017.1">
    <property type="nucleotide sequence ID" value="NZ_JACXIZ010000047.1"/>
</dbReference>
<keyword evidence="1" id="KW-0805">Transcription regulation</keyword>
<dbReference type="GO" id="GO:0043565">
    <property type="term" value="F:sequence-specific DNA binding"/>
    <property type="evidence" value="ECO:0007669"/>
    <property type="project" value="InterPro"/>
</dbReference>
<dbReference type="InterPro" id="IPR009057">
    <property type="entry name" value="Homeodomain-like_sf"/>
</dbReference>
<keyword evidence="4" id="KW-0472">Membrane</keyword>
<evidence type="ECO:0000256" key="4">
    <source>
        <dbReference type="SAM" id="Phobius"/>
    </source>
</evidence>
<feature type="transmembrane region" description="Helical" evidence="4">
    <location>
        <begin position="310"/>
        <end position="332"/>
    </location>
</feature>
<sequence>MLRALLGKGEFRFRLFRYYYAIFLLLILTPTIVASVLVHTYVVGLIEREVDKSSSILIGQSASDTDKLVDELQGDMIGMLDYPGLERYVRAREELDRMAVNEIMTGLFNRLQALDDHALAGYAFLFFPESGLVVDSFNGHFDQSMFFQYTNRFVEDERVALRELYNGRQMMTMSAPMEIDHVQLLSRTLLGSGEYIYAVVSYPFNAAVPSAYLTVAIDTAKLQRQIAIDSEPSISTAVMNASGDLLAYAGTRPLGGERLHEALLSGGGAAQSVAAEGRRYNISYDQSSRYQWTYVAIANMNQLRQPVATLRTGSVAFVLFMLLAGAIASYYLSRRVYTPIRGIAEELAVGPQTDGELQASKDTEFARIRRRSSLLVREHKSMQALISGTAPVVHEHFLGKLLSGELKDELAVAYYGKEIGLDARSAGPLAVLCVEFNWLPVTASWTETDRSFHLTELKNEIGKELEVWFCRLREDQLACIVHLADDASTGPQTAASVLVRQLQRHTAFYHAAIGVGGAVGGAWQLHVSCRQAQQLLRRRRLVSGVDLCVDAADWEERSPVDSFLPAAKVGQLLEWYRAGQYERMLEDVERLLDEKIPSDAPAEEVRLLCVDVLNTWLRAMAADSQADYGIEHSATLYRQVQACATREELKQLFRRTCGELAAAETEQPPERFAGVLQQIREHYGSDLTIEQFARELNMSVGHFSRSFKEAVGEKYMDVVLRCRLDAAKRLLSESDLKLDEIAGRVGYLSRNSFIKAFRKQEGITPGKYREQTS</sequence>
<accession>A0A927BYT5</accession>
<dbReference type="PROSITE" id="PS01124">
    <property type="entry name" value="HTH_ARAC_FAMILY_2"/>
    <property type="match status" value="1"/>
</dbReference>
<evidence type="ECO:0000256" key="2">
    <source>
        <dbReference type="ARBA" id="ARBA00023125"/>
    </source>
</evidence>
<dbReference type="InterPro" id="IPR041522">
    <property type="entry name" value="CdaR_GGDEF"/>
</dbReference>
<evidence type="ECO:0000256" key="1">
    <source>
        <dbReference type="ARBA" id="ARBA00023015"/>
    </source>
</evidence>
<dbReference type="PANTHER" id="PTHR43280:SF11">
    <property type="entry name" value="RCS-SPECIFIC HTH-TYPE TRANSCRIPTIONAL ACTIVATOR RCLR"/>
    <property type="match status" value="1"/>
</dbReference>
<keyword evidence="7" id="KW-1185">Reference proteome</keyword>
<evidence type="ECO:0000313" key="6">
    <source>
        <dbReference type="EMBL" id="MBD2847914.1"/>
    </source>
</evidence>
<evidence type="ECO:0000259" key="5">
    <source>
        <dbReference type="PROSITE" id="PS01124"/>
    </source>
</evidence>
<dbReference type="InterPro" id="IPR020449">
    <property type="entry name" value="Tscrpt_reg_AraC-type_HTH"/>
</dbReference>
<dbReference type="AlphaFoldDB" id="A0A927BYT5"/>
<dbReference type="Proteomes" id="UP000621560">
    <property type="component" value="Unassembled WGS sequence"/>
</dbReference>
<dbReference type="PRINTS" id="PR00032">
    <property type="entry name" value="HTHARAC"/>
</dbReference>
<evidence type="ECO:0000313" key="7">
    <source>
        <dbReference type="Proteomes" id="UP000621560"/>
    </source>
</evidence>
<keyword evidence="4" id="KW-1133">Transmembrane helix</keyword>
<dbReference type="InterPro" id="IPR018060">
    <property type="entry name" value="HTH_AraC"/>
</dbReference>
<evidence type="ECO:0000256" key="3">
    <source>
        <dbReference type="ARBA" id="ARBA00023163"/>
    </source>
</evidence>
<dbReference type="EMBL" id="JACXIZ010000047">
    <property type="protein sequence ID" value="MBD2847914.1"/>
    <property type="molecule type" value="Genomic_DNA"/>
</dbReference>
<dbReference type="SMART" id="SM00342">
    <property type="entry name" value="HTH_ARAC"/>
    <property type="match status" value="1"/>
</dbReference>
<feature type="transmembrane region" description="Helical" evidence="4">
    <location>
        <begin position="20"/>
        <end position="46"/>
    </location>
</feature>
<dbReference type="GO" id="GO:0003700">
    <property type="term" value="F:DNA-binding transcription factor activity"/>
    <property type="evidence" value="ECO:0007669"/>
    <property type="project" value="InterPro"/>
</dbReference>
<dbReference type="Gene3D" id="1.10.10.60">
    <property type="entry name" value="Homeodomain-like"/>
    <property type="match status" value="1"/>
</dbReference>
<protein>
    <submittedName>
        <fullName evidence="6">AraC family transcriptional regulator</fullName>
    </submittedName>
</protein>
<organism evidence="6 7">
    <name type="scientific">Paenibacillus sabuli</name>
    <dbReference type="NCBI Taxonomy" id="2772509"/>
    <lineage>
        <taxon>Bacteria</taxon>
        <taxon>Bacillati</taxon>
        <taxon>Bacillota</taxon>
        <taxon>Bacilli</taxon>
        <taxon>Bacillales</taxon>
        <taxon>Paenibacillaceae</taxon>
        <taxon>Paenibacillus</taxon>
    </lineage>
</organism>
<feature type="domain" description="HTH araC/xylS-type" evidence="5">
    <location>
        <begin position="673"/>
        <end position="771"/>
    </location>
</feature>
<keyword evidence="2" id="KW-0238">DNA-binding</keyword>
<dbReference type="PANTHER" id="PTHR43280">
    <property type="entry name" value="ARAC-FAMILY TRANSCRIPTIONAL REGULATOR"/>
    <property type="match status" value="1"/>
</dbReference>
<name>A0A927BYT5_9BACL</name>
<comment type="caution">
    <text evidence="6">The sequence shown here is derived from an EMBL/GenBank/DDBJ whole genome shotgun (WGS) entry which is preliminary data.</text>
</comment>
<gene>
    <name evidence="6" type="ORF">IDH44_22190</name>
</gene>
<proteinExistence type="predicted"/>
<reference evidence="6" key="1">
    <citation type="submission" date="2020-09" db="EMBL/GenBank/DDBJ databases">
        <title>A novel bacterium of genus Paenibacillus, isolated from South China Sea.</title>
        <authorList>
            <person name="Huang H."/>
            <person name="Mo K."/>
            <person name="Hu Y."/>
        </authorList>
    </citation>
    <scope>NUCLEOTIDE SEQUENCE</scope>
    <source>
        <strain evidence="6">IB182496</strain>
    </source>
</reference>
<dbReference type="SUPFAM" id="SSF46689">
    <property type="entry name" value="Homeodomain-like"/>
    <property type="match status" value="2"/>
</dbReference>
<keyword evidence="4" id="KW-0812">Transmembrane</keyword>
<dbReference type="Pfam" id="PF17853">
    <property type="entry name" value="GGDEF_2"/>
    <property type="match status" value="1"/>
</dbReference>